<dbReference type="EMBL" id="BJWL01000009">
    <property type="protein sequence ID" value="GFY94586.1"/>
    <property type="molecule type" value="Genomic_DNA"/>
</dbReference>
<proteinExistence type="predicted"/>
<dbReference type="Proteomes" id="UP000585474">
    <property type="component" value="Unassembled WGS sequence"/>
</dbReference>
<accession>A0A7J0F858</accession>
<keyword evidence="3" id="KW-1185">Reference proteome</keyword>
<sequence length="66" mass="7111">MNAEGVRFLVESPMAKPARYDPSANIAPCPDPEPEPIVPEPVPESIDPDPDPSVGVFDDGESFIDF</sequence>
<name>A0A7J0F858_9ERIC</name>
<comment type="caution">
    <text evidence="2">The sequence shown here is derived from an EMBL/GenBank/DDBJ whole genome shotgun (WGS) entry which is preliminary data.</text>
</comment>
<feature type="compositionally biased region" description="Pro residues" evidence="1">
    <location>
        <begin position="29"/>
        <end position="42"/>
    </location>
</feature>
<evidence type="ECO:0000313" key="3">
    <source>
        <dbReference type="Proteomes" id="UP000585474"/>
    </source>
</evidence>
<reference evidence="2 3" key="1">
    <citation type="submission" date="2019-07" db="EMBL/GenBank/DDBJ databases">
        <title>De Novo Assembly of kiwifruit Actinidia rufa.</title>
        <authorList>
            <person name="Sugita-Konishi S."/>
            <person name="Sato K."/>
            <person name="Mori E."/>
            <person name="Abe Y."/>
            <person name="Kisaki G."/>
            <person name="Hamano K."/>
            <person name="Suezawa K."/>
            <person name="Otani M."/>
            <person name="Fukuda T."/>
            <person name="Manabe T."/>
            <person name="Gomi K."/>
            <person name="Tabuchi M."/>
            <person name="Akimitsu K."/>
            <person name="Kataoka I."/>
        </authorList>
    </citation>
    <scope>NUCLEOTIDE SEQUENCE [LARGE SCALE GENOMIC DNA]</scope>
    <source>
        <strain evidence="3">cv. Fuchu</strain>
    </source>
</reference>
<organism evidence="2 3">
    <name type="scientific">Actinidia rufa</name>
    <dbReference type="NCBI Taxonomy" id="165716"/>
    <lineage>
        <taxon>Eukaryota</taxon>
        <taxon>Viridiplantae</taxon>
        <taxon>Streptophyta</taxon>
        <taxon>Embryophyta</taxon>
        <taxon>Tracheophyta</taxon>
        <taxon>Spermatophyta</taxon>
        <taxon>Magnoliopsida</taxon>
        <taxon>eudicotyledons</taxon>
        <taxon>Gunneridae</taxon>
        <taxon>Pentapetalae</taxon>
        <taxon>asterids</taxon>
        <taxon>Ericales</taxon>
        <taxon>Actinidiaceae</taxon>
        <taxon>Actinidia</taxon>
    </lineage>
</organism>
<evidence type="ECO:0000256" key="1">
    <source>
        <dbReference type="SAM" id="MobiDB-lite"/>
    </source>
</evidence>
<dbReference type="AlphaFoldDB" id="A0A7J0F858"/>
<protein>
    <submittedName>
        <fullName evidence="2">Uncharacterized protein</fullName>
    </submittedName>
</protein>
<gene>
    <name evidence="2" type="ORF">Acr_09g0010320</name>
</gene>
<evidence type="ECO:0000313" key="2">
    <source>
        <dbReference type="EMBL" id="GFY94586.1"/>
    </source>
</evidence>
<feature type="region of interest" description="Disordered" evidence="1">
    <location>
        <begin position="19"/>
        <end position="55"/>
    </location>
</feature>